<comment type="caution">
    <text evidence="1">The sequence shown here is derived from an EMBL/GenBank/DDBJ whole genome shotgun (WGS) entry which is preliminary data.</text>
</comment>
<proteinExistence type="predicted"/>
<evidence type="ECO:0000313" key="1">
    <source>
        <dbReference type="EMBL" id="GFE25153.1"/>
    </source>
</evidence>
<reference evidence="1 2" key="1">
    <citation type="submission" date="2019-12" db="EMBL/GenBank/DDBJ databases">
        <title>Whole genome shotgun sequence of Streptomyces libani subsp. libani NBRC 13452.</title>
        <authorList>
            <person name="Ichikawa N."/>
            <person name="Kimura A."/>
            <person name="Kitahashi Y."/>
            <person name="Komaki H."/>
            <person name="Tamura T."/>
        </authorList>
    </citation>
    <scope>NUCLEOTIDE SEQUENCE [LARGE SCALE GENOMIC DNA]</scope>
    <source>
        <strain evidence="1 2">NBRC 13452</strain>
    </source>
</reference>
<dbReference type="AlphaFoldDB" id="A0A640TMJ8"/>
<name>A0A640TMJ8_STRNI</name>
<organism evidence="1 2">
    <name type="scientific">Streptomyces nigrescens</name>
    <dbReference type="NCBI Taxonomy" id="1920"/>
    <lineage>
        <taxon>Bacteria</taxon>
        <taxon>Bacillati</taxon>
        <taxon>Actinomycetota</taxon>
        <taxon>Actinomycetes</taxon>
        <taxon>Kitasatosporales</taxon>
        <taxon>Streptomycetaceae</taxon>
        <taxon>Streptomyces</taxon>
    </lineage>
</organism>
<evidence type="ECO:0000313" key="2">
    <source>
        <dbReference type="Proteomes" id="UP000429552"/>
    </source>
</evidence>
<gene>
    <name evidence="1" type="ORF">Sliba_56060</name>
</gene>
<dbReference type="EMBL" id="BLIP01000001">
    <property type="protein sequence ID" value="GFE25153.1"/>
    <property type="molecule type" value="Genomic_DNA"/>
</dbReference>
<accession>A0A640TMJ8</accession>
<protein>
    <submittedName>
        <fullName evidence="1">Uncharacterized protein</fullName>
    </submittedName>
</protein>
<sequence>MKVQLPFVTPNAQVGDPADTTVEVIEPREEFTENLVRHVGLQDQLHALTLRLCPSHTKKSTIELTILETVGQHVGNVCFQTALAWFGGIYDRGPEVDMDLLRQS</sequence>
<dbReference type="Proteomes" id="UP000429552">
    <property type="component" value="Unassembled WGS sequence"/>
</dbReference>